<evidence type="ECO:0000313" key="3">
    <source>
        <dbReference type="Proteomes" id="UP000466586"/>
    </source>
</evidence>
<name>A0A7K1YF69_9SPHI</name>
<protein>
    <recommendedName>
        <fullName evidence="4">DUF502 domain-containing protein</fullName>
    </recommendedName>
</protein>
<keyword evidence="1" id="KW-0812">Transmembrane</keyword>
<keyword evidence="1" id="KW-0472">Membrane</keyword>
<gene>
    <name evidence="2" type="ORF">GS399_19990</name>
</gene>
<dbReference type="AlphaFoldDB" id="A0A7K1YF69"/>
<comment type="caution">
    <text evidence="2">The sequence shown here is derived from an EMBL/GenBank/DDBJ whole genome shotgun (WGS) entry which is preliminary data.</text>
</comment>
<organism evidence="2 3">
    <name type="scientific">Hufsiella arboris</name>
    <dbReference type="NCBI Taxonomy" id="2695275"/>
    <lineage>
        <taxon>Bacteria</taxon>
        <taxon>Pseudomonadati</taxon>
        <taxon>Bacteroidota</taxon>
        <taxon>Sphingobacteriia</taxon>
        <taxon>Sphingobacteriales</taxon>
        <taxon>Sphingobacteriaceae</taxon>
        <taxon>Hufsiella</taxon>
    </lineage>
</organism>
<keyword evidence="1" id="KW-1133">Transmembrane helix</keyword>
<feature type="transmembrane region" description="Helical" evidence="1">
    <location>
        <begin position="7"/>
        <end position="29"/>
    </location>
</feature>
<reference evidence="2 3" key="1">
    <citation type="submission" date="2019-11" db="EMBL/GenBank/DDBJ databases">
        <title>Pedobacter sp. HMF7647 Genome sequencing and assembly.</title>
        <authorList>
            <person name="Kang H."/>
            <person name="Kim H."/>
            <person name="Joh K."/>
        </authorList>
    </citation>
    <scope>NUCLEOTIDE SEQUENCE [LARGE SCALE GENOMIC DNA]</scope>
    <source>
        <strain evidence="2 3">HMF7647</strain>
    </source>
</reference>
<evidence type="ECO:0000313" key="2">
    <source>
        <dbReference type="EMBL" id="MXV53254.1"/>
    </source>
</evidence>
<evidence type="ECO:0008006" key="4">
    <source>
        <dbReference type="Google" id="ProtNLM"/>
    </source>
</evidence>
<dbReference type="Proteomes" id="UP000466586">
    <property type="component" value="Unassembled WGS sequence"/>
</dbReference>
<evidence type="ECO:0000256" key="1">
    <source>
        <dbReference type="SAM" id="Phobius"/>
    </source>
</evidence>
<feature type="transmembrane region" description="Helical" evidence="1">
    <location>
        <begin position="52"/>
        <end position="73"/>
    </location>
</feature>
<dbReference type="EMBL" id="WVHT01000016">
    <property type="protein sequence ID" value="MXV53254.1"/>
    <property type="molecule type" value="Genomic_DNA"/>
</dbReference>
<proteinExistence type="predicted"/>
<sequence>MKSVLRFLKATILGGLLFLAPLVVLIIVFEKAYHLLHRITAPLAANLAGVEFHNLVVIFLLVFICFIFGLISLTGPAKRLIAGLEDKLLSNIPGYTFIKETGAGMMGLSESSTQKVAVALFDDNAQLCFLIEEMENDQRMVYIPGAPSPWTGGIYIMQSDRVKLTGLSYGEALTIIKQLGKGASKIKVSCKLS</sequence>
<accession>A0A7K1YF69</accession>
<dbReference type="RefSeq" id="WP_160846433.1">
    <property type="nucleotide sequence ID" value="NZ_WVHT01000016.1"/>
</dbReference>
<keyword evidence="3" id="KW-1185">Reference proteome</keyword>